<dbReference type="InterPro" id="IPR056884">
    <property type="entry name" value="NPHP3-like_N"/>
</dbReference>
<dbReference type="SUPFAM" id="SSF52540">
    <property type="entry name" value="P-loop containing nucleoside triphosphate hydrolases"/>
    <property type="match status" value="1"/>
</dbReference>
<keyword evidence="4" id="KW-1185">Reference proteome</keyword>
<keyword evidence="1" id="KW-0677">Repeat</keyword>
<sequence>MFSHSSNVQIYGSSFNDIQGNMISYQSITGDVIIQHQPEFGLQMLKDVISYGAAFDSEERSPPPRCHPDTRKEVISTIEEWVHRCSARRDGSILWLHGPAGTGKSAVAQTVSESCARHEQLAASFFFSRGKSGRDSMSRLFTTIAFQLAMSSPIWRERINKIVTDDPSVIHKAPAIQLEKLIIGLFSSERLDGKQIPSYFPFLIVIDGLDECKGSRDQTTILNLISDLVQVHRLPLDFLIVSRPEPHITSMFNGDVMHRICTKVSLSGTTDTQRYYSNMYETDQAVRDVYTYLRSGFDDVRSSERHAAIMNSVPWPWPDNSLVESLARRSGGYFIYASTVLKYVDEEFLSPIERLNEVIQVVYEKSSSSASKPFAELDELYHHILSSNPDTEHLRQVLGYVMFSSRYLEKRNRNPERMKHHLEAMKLKLEGRKRYLEAIRWWLKESEKNFQENKRDKVDVVIETIFQLDPGQVLLSLRGLHSLISIETYTEVQEGVCRVHINSFDLFHASFADFLFDASRAGKFFIDRHASKQTISSAFFDTFRNWEKMNIPDDVRAQILESFMDFLEILMDGMGDGEETMPKFAENPSWISLLCSEQGLHADKRVMLIVSLIVFFTKPPSQNLRTNSHQSSPGDSYDSLSMSYITSYQDIFFRR</sequence>
<evidence type="ECO:0000259" key="2">
    <source>
        <dbReference type="Pfam" id="PF24883"/>
    </source>
</evidence>
<dbReference type="PANTHER" id="PTHR10039:SF14">
    <property type="entry name" value="NACHT DOMAIN-CONTAINING PROTEIN"/>
    <property type="match status" value="1"/>
</dbReference>
<dbReference type="Pfam" id="PF24883">
    <property type="entry name" value="NPHP3_N"/>
    <property type="match status" value="1"/>
</dbReference>
<dbReference type="InterPro" id="IPR027417">
    <property type="entry name" value="P-loop_NTPase"/>
</dbReference>
<dbReference type="PANTHER" id="PTHR10039">
    <property type="entry name" value="AMELOGENIN"/>
    <property type="match status" value="1"/>
</dbReference>
<dbReference type="InParanoid" id="A0A369J437"/>
<dbReference type="EMBL" id="LUEZ02000131">
    <property type="protein sequence ID" value="RDB16162.1"/>
    <property type="molecule type" value="Genomic_DNA"/>
</dbReference>
<dbReference type="Gene3D" id="3.40.50.300">
    <property type="entry name" value="P-loop containing nucleotide triphosphate hydrolases"/>
    <property type="match status" value="1"/>
</dbReference>
<feature type="domain" description="Nephrocystin 3-like N-terminal" evidence="2">
    <location>
        <begin position="78"/>
        <end position="243"/>
    </location>
</feature>
<evidence type="ECO:0000256" key="1">
    <source>
        <dbReference type="ARBA" id="ARBA00022737"/>
    </source>
</evidence>
<reference evidence="3" key="1">
    <citation type="submission" date="2018-04" db="EMBL/GenBank/DDBJ databases">
        <title>Whole genome sequencing of Hypsizygus marmoreus.</title>
        <authorList>
            <person name="Choi I.-G."/>
            <person name="Min B."/>
            <person name="Kim J.-G."/>
            <person name="Kim S."/>
            <person name="Oh Y.-L."/>
            <person name="Kong W.-S."/>
            <person name="Park H."/>
            <person name="Jeong J."/>
            <person name="Song E.-S."/>
        </authorList>
    </citation>
    <scope>NUCLEOTIDE SEQUENCE [LARGE SCALE GENOMIC DNA]</scope>
    <source>
        <strain evidence="3">51987-8</strain>
    </source>
</reference>
<proteinExistence type="predicted"/>
<evidence type="ECO:0000313" key="4">
    <source>
        <dbReference type="Proteomes" id="UP000076154"/>
    </source>
</evidence>
<accession>A0A369J437</accession>
<dbReference type="Proteomes" id="UP000076154">
    <property type="component" value="Unassembled WGS sequence"/>
</dbReference>
<comment type="caution">
    <text evidence="3">The sequence shown here is derived from an EMBL/GenBank/DDBJ whole genome shotgun (WGS) entry which is preliminary data.</text>
</comment>
<dbReference type="AlphaFoldDB" id="A0A369J437"/>
<gene>
    <name evidence="3" type="ORF">Hypma_003330</name>
</gene>
<dbReference type="OrthoDB" id="4760524at2759"/>
<organism evidence="3 4">
    <name type="scientific">Hypsizygus marmoreus</name>
    <name type="common">White beech mushroom</name>
    <name type="synonym">Agaricus marmoreus</name>
    <dbReference type="NCBI Taxonomy" id="39966"/>
    <lineage>
        <taxon>Eukaryota</taxon>
        <taxon>Fungi</taxon>
        <taxon>Dikarya</taxon>
        <taxon>Basidiomycota</taxon>
        <taxon>Agaricomycotina</taxon>
        <taxon>Agaricomycetes</taxon>
        <taxon>Agaricomycetidae</taxon>
        <taxon>Agaricales</taxon>
        <taxon>Tricholomatineae</taxon>
        <taxon>Lyophyllaceae</taxon>
        <taxon>Hypsizygus</taxon>
    </lineage>
</organism>
<protein>
    <recommendedName>
        <fullName evidence="2">Nephrocystin 3-like N-terminal domain-containing protein</fullName>
    </recommendedName>
</protein>
<evidence type="ECO:0000313" key="3">
    <source>
        <dbReference type="EMBL" id="RDB16162.1"/>
    </source>
</evidence>
<name>A0A369J437_HYPMA</name>